<feature type="region of interest" description="Disordered" evidence="3">
    <location>
        <begin position="296"/>
        <end position="331"/>
    </location>
</feature>
<keyword evidence="5" id="KW-1185">Reference proteome</keyword>
<dbReference type="FunFam" id="3.40.50.10420:FF:000001">
    <property type="entry name" value="Methenyltetrahydrofolate synthase domain-containing protein"/>
    <property type="match status" value="1"/>
</dbReference>
<name>A0A6L2PQE0_COPFO</name>
<dbReference type="InterPro" id="IPR002698">
    <property type="entry name" value="FTHF_cligase"/>
</dbReference>
<evidence type="ECO:0000313" key="4">
    <source>
        <dbReference type="EMBL" id="GFG34484.1"/>
    </source>
</evidence>
<sequence length="487" mass="54628">MIANEEQLRECYINEKCNLCAQTAEVTKQAFRKKVWDYLENNDLADFPRPVYGRIPNFKGAPKAAQKLSELGIFKCASTIVVTPDTPQEAVRYLALEARKKLLVPIPGLRSGLFVHVEPPSDASKRELKIAASGRVSEKWCKPVGLDAKVKVDLIVLGSVATSKEGYRIGKGKGYADLEFAMLVKMGAVNQNTVLAATVHNCQVFETLPAQLFKANDVPVDFIITPTQVIEINPRCPRPSGIMWSLLSEQQLNNMPILQTLRKAELGEGKECTLKEVDCNFEERLRVNKRGDRRNSFRRRQRIHKSAHTEEGIQIPQQSVLGEEDRQSERPPHMFHCHRSFARKQTSLMSKSVHSEEGNKTENVIGTVTRKEWHRTFRPRQRPAIEFSVRVSNIASNIRVRDLKAALLERGIKPTDITWRGHRGFAFLHFTKTGGSRNSEALAPIAVDSIVASLQDLRVGGDGGENLLQIEPAKPITRIEVTDISSV</sequence>
<feature type="compositionally biased region" description="Basic residues" evidence="3">
    <location>
        <begin position="296"/>
        <end position="306"/>
    </location>
</feature>
<evidence type="ECO:0000256" key="2">
    <source>
        <dbReference type="ARBA" id="ARBA00022884"/>
    </source>
</evidence>
<dbReference type="PANTHER" id="PTHR13017:SF0">
    <property type="entry name" value="METHENYLTETRAHYDROFOLATE SYNTHASE DOMAIN-CONTAINING PROTEIN"/>
    <property type="match status" value="1"/>
</dbReference>
<keyword evidence="2" id="KW-0694">RNA-binding</keyword>
<comment type="caution">
    <text evidence="4">The sequence shown here is derived from an EMBL/GenBank/DDBJ whole genome shotgun (WGS) entry which is preliminary data.</text>
</comment>
<protein>
    <recommendedName>
        <fullName evidence="1">Methenyltetrahydrofolate synthase domain-containing protein</fullName>
    </recommendedName>
</protein>
<dbReference type="Gene3D" id="3.40.50.10420">
    <property type="entry name" value="NagB/RpiA/CoA transferase-like"/>
    <property type="match status" value="1"/>
</dbReference>
<dbReference type="InParanoid" id="A0A6L2PQE0"/>
<dbReference type="InterPro" id="IPR037171">
    <property type="entry name" value="NagB/RpiA_transferase-like"/>
</dbReference>
<accession>A0A6L2PQE0</accession>
<dbReference type="InterPro" id="IPR024185">
    <property type="entry name" value="FTHF_cligase-like_sf"/>
</dbReference>
<evidence type="ECO:0000256" key="3">
    <source>
        <dbReference type="SAM" id="MobiDB-lite"/>
    </source>
</evidence>
<dbReference type="GO" id="GO:0003723">
    <property type="term" value="F:RNA binding"/>
    <property type="evidence" value="ECO:0007669"/>
    <property type="project" value="UniProtKB-KW"/>
</dbReference>
<dbReference type="Proteomes" id="UP000502823">
    <property type="component" value="Unassembled WGS sequence"/>
</dbReference>
<evidence type="ECO:0000313" key="5">
    <source>
        <dbReference type="Proteomes" id="UP000502823"/>
    </source>
</evidence>
<gene>
    <name evidence="4" type="ORF">Cfor_06427</name>
</gene>
<reference evidence="5" key="1">
    <citation type="submission" date="2020-01" db="EMBL/GenBank/DDBJ databases">
        <title>Draft genome sequence of the Termite Coptotermes fromosanus.</title>
        <authorList>
            <person name="Itakura S."/>
            <person name="Yosikawa Y."/>
            <person name="Umezawa K."/>
        </authorList>
    </citation>
    <scope>NUCLEOTIDE SEQUENCE [LARGE SCALE GENOMIC DNA]</scope>
</reference>
<dbReference type="PANTHER" id="PTHR13017">
    <property type="entry name" value="5-FORMYLTETRAHYDROFOLATE CYCLO-LIGASE-RELATED"/>
    <property type="match status" value="1"/>
</dbReference>
<dbReference type="AlphaFoldDB" id="A0A6L2PQE0"/>
<organism evidence="4 5">
    <name type="scientific">Coptotermes formosanus</name>
    <name type="common">Formosan subterranean termite</name>
    <dbReference type="NCBI Taxonomy" id="36987"/>
    <lineage>
        <taxon>Eukaryota</taxon>
        <taxon>Metazoa</taxon>
        <taxon>Ecdysozoa</taxon>
        <taxon>Arthropoda</taxon>
        <taxon>Hexapoda</taxon>
        <taxon>Insecta</taxon>
        <taxon>Pterygota</taxon>
        <taxon>Neoptera</taxon>
        <taxon>Polyneoptera</taxon>
        <taxon>Dictyoptera</taxon>
        <taxon>Blattodea</taxon>
        <taxon>Blattoidea</taxon>
        <taxon>Termitoidae</taxon>
        <taxon>Rhinotermitidae</taxon>
        <taxon>Coptotermes</taxon>
    </lineage>
</organism>
<dbReference type="GO" id="GO:0005737">
    <property type="term" value="C:cytoplasm"/>
    <property type="evidence" value="ECO:0007669"/>
    <property type="project" value="TreeGrafter"/>
</dbReference>
<dbReference type="EMBL" id="BLKM01011808">
    <property type="protein sequence ID" value="GFG34484.1"/>
    <property type="molecule type" value="Genomic_DNA"/>
</dbReference>
<dbReference type="SUPFAM" id="SSF100950">
    <property type="entry name" value="NagB/RpiA/CoA transferase-like"/>
    <property type="match status" value="1"/>
</dbReference>
<dbReference type="FunCoup" id="A0A6L2PQE0">
    <property type="interactions" value="1259"/>
</dbReference>
<proteinExistence type="predicted"/>
<dbReference type="OrthoDB" id="433414at2759"/>
<dbReference type="Pfam" id="PF01812">
    <property type="entry name" value="5-FTHF_cyc-lig"/>
    <property type="match status" value="1"/>
</dbReference>
<evidence type="ECO:0000256" key="1">
    <source>
        <dbReference type="ARBA" id="ARBA00015518"/>
    </source>
</evidence>